<dbReference type="AlphaFoldDB" id="A0AAV5TSP4"/>
<protein>
    <recommendedName>
        <fullName evidence="6">PHD-type domain-containing protein</fullName>
    </recommendedName>
</protein>
<dbReference type="PROSITE" id="PS01359">
    <property type="entry name" value="ZF_PHD_1"/>
    <property type="match status" value="1"/>
</dbReference>
<dbReference type="Gene3D" id="3.30.40.10">
    <property type="entry name" value="Zinc/RING finger domain, C3HC4 (zinc finger)"/>
    <property type="match status" value="1"/>
</dbReference>
<dbReference type="SUPFAM" id="SSF57903">
    <property type="entry name" value="FYVE/PHD zinc finger"/>
    <property type="match status" value="1"/>
</dbReference>
<dbReference type="GO" id="GO:0070210">
    <property type="term" value="C:Rpd3L-Expanded complex"/>
    <property type="evidence" value="ECO:0007669"/>
    <property type="project" value="TreeGrafter"/>
</dbReference>
<dbReference type="GO" id="GO:0006325">
    <property type="term" value="P:chromatin organization"/>
    <property type="evidence" value="ECO:0007669"/>
    <property type="project" value="UniProtKB-KW"/>
</dbReference>
<feature type="non-terminal residue" evidence="7">
    <location>
        <position position="1"/>
    </location>
</feature>
<dbReference type="GO" id="GO:0008270">
    <property type="term" value="F:zinc ion binding"/>
    <property type="evidence" value="ECO:0007669"/>
    <property type="project" value="UniProtKB-KW"/>
</dbReference>
<dbReference type="Pfam" id="PF00628">
    <property type="entry name" value="PHD"/>
    <property type="match status" value="1"/>
</dbReference>
<comment type="caution">
    <text evidence="7">The sequence shown here is derived from an EMBL/GenBank/DDBJ whole genome shotgun (WGS) entry which is preliminary data.</text>
</comment>
<dbReference type="SMART" id="SM00249">
    <property type="entry name" value="PHD"/>
    <property type="match status" value="1"/>
</dbReference>
<dbReference type="Proteomes" id="UP001432027">
    <property type="component" value="Unassembled WGS sequence"/>
</dbReference>
<dbReference type="InterPro" id="IPR019786">
    <property type="entry name" value="Zinc_finger_PHD-type_CS"/>
</dbReference>
<keyword evidence="2 5" id="KW-0863">Zinc-finger</keyword>
<name>A0AAV5TSP4_9BILA</name>
<keyword evidence="3" id="KW-0862">Zinc</keyword>
<feature type="domain" description="PHD-type" evidence="6">
    <location>
        <begin position="110"/>
        <end position="161"/>
    </location>
</feature>
<evidence type="ECO:0000313" key="8">
    <source>
        <dbReference type="Proteomes" id="UP001432027"/>
    </source>
</evidence>
<keyword evidence="8" id="KW-1185">Reference proteome</keyword>
<dbReference type="PANTHER" id="PTHR46462">
    <property type="entry name" value="UPSET, ISOFORM A"/>
    <property type="match status" value="1"/>
</dbReference>
<feature type="non-terminal residue" evidence="7">
    <location>
        <position position="183"/>
    </location>
</feature>
<proteinExistence type="predicted"/>
<dbReference type="PROSITE" id="PS50016">
    <property type="entry name" value="ZF_PHD_2"/>
    <property type="match status" value="1"/>
</dbReference>
<sequence length="183" mass="20615">SVQGPTKATPQLAMNPADLNEITDDVSLSIVDAIISSVGRNHKWNFNPGEVQRKAKWVLPIVNANHQKELTIADVVRHINYLRNSALTEAFKKNPSIPFLKSVIKVAQDEVDCICGQTVENDGEKFVQCITCKIWFHVECIFPIAKKAPEDDWLCHVCDPRPTELTPEQIKKKEKARKKSESV</sequence>
<gene>
    <name evidence="7" type="ORF">PENTCL1PPCAC_19227</name>
</gene>
<dbReference type="EMBL" id="BTSX01000004">
    <property type="protein sequence ID" value="GMS97053.1"/>
    <property type="molecule type" value="Genomic_DNA"/>
</dbReference>
<keyword evidence="4" id="KW-0156">Chromatin regulator</keyword>
<evidence type="ECO:0000313" key="7">
    <source>
        <dbReference type="EMBL" id="GMS97053.1"/>
    </source>
</evidence>
<dbReference type="InterPro" id="IPR011011">
    <property type="entry name" value="Znf_FYVE_PHD"/>
</dbReference>
<dbReference type="InterPro" id="IPR001965">
    <property type="entry name" value="Znf_PHD"/>
</dbReference>
<dbReference type="GO" id="GO:0034967">
    <property type="term" value="C:Set3 complex"/>
    <property type="evidence" value="ECO:0007669"/>
    <property type="project" value="TreeGrafter"/>
</dbReference>
<organism evidence="7 8">
    <name type="scientific">Pristionchus entomophagus</name>
    <dbReference type="NCBI Taxonomy" id="358040"/>
    <lineage>
        <taxon>Eukaryota</taxon>
        <taxon>Metazoa</taxon>
        <taxon>Ecdysozoa</taxon>
        <taxon>Nematoda</taxon>
        <taxon>Chromadorea</taxon>
        <taxon>Rhabditida</taxon>
        <taxon>Rhabditina</taxon>
        <taxon>Diplogasteromorpha</taxon>
        <taxon>Diplogasteroidea</taxon>
        <taxon>Neodiplogasteridae</taxon>
        <taxon>Pristionchus</taxon>
    </lineage>
</organism>
<evidence type="ECO:0000256" key="2">
    <source>
        <dbReference type="ARBA" id="ARBA00022771"/>
    </source>
</evidence>
<keyword evidence="1" id="KW-0479">Metal-binding</keyword>
<dbReference type="InterPro" id="IPR019787">
    <property type="entry name" value="Znf_PHD-finger"/>
</dbReference>
<evidence type="ECO:0000256" key="1">
    <source>
        <dbReference type="ARBA" id="ARBA00022723"/>
    </source>
</evidence>
<dbReference type="GO" id="GO:0006355">
    <property type="term" value="P:regulation of DNA-templated transcription"/>
    <property type="evidence" value="ECO:0007669"/>
    <property type="project" value="TreeGrafter"/>
</dbReference>
<evidence type="ECO:0000256" key="4">
    <source>
        <dbReference type="ARBA" id="ARBA00022853"/>
    </source>
</evidence>
<evidence type="ECO:0000259" key="6">
    <source>
        <dbReference type="PROSITE" id="PS50016"/>
    </source>
</evidence>
<accession>A0AAV5TSP4</accession>
<evidence type="ECO:0000256" key="3">
    <source>
        <dbReference type="ARBA" id="ARBA00022833"/>
    </source>
</evidence>
<reference evidence="7" key="1">
    <citation type="submission" date="2023-10" db="EMBL/GenBank/DDBJ databases">
        <title>Genome assembly of Pristionchus species.</title>
        <authorList>
            <person name="Yoshida K."/>
            <person name="Sommer R.J."/>
        </authorList>
    </citation>
    <scope>NUCLEOTIDE SEQUENCE</scope>
    <source>
        <strain evidence="7">RS0144</strain>
    </source>
</reference>
<dbReference type="PANTHER" id="PTHR46462:SF3">
    <property type="entry name" value="UPSET, ISOFORM A"/>
    <property type="match status" value="1"/>
</dbReference>
<evidence type="ECO:0000256" key="5">
    <source>
        <dbReference type="PROSITE-ProRule" id="PRU00146"/>
    </source>
</evidence>
<dbReference type="InterPro" id="IPR013083">
    <property type="entry name" value="Znf_RING/FYVE/PHD"/>
</dbReference>